<comment type="similarity">
    <text evidence="1">Belongs to the peptidase C56 family.</text>
</comment>
<keyword evidence="3" id="KW-1185">Reference proteome</keyword>
<dbReference type="AlphaFoldDB" id="A0A9X1Z4B8"/>
<dbReference type="GO" id="GO:0016829">
    <property type="term" value="F:lyase activity"/>
    <property type="evidence" value="ECO:0007669"/>
    <property type="project" value="UniProtKB-UniRule"/>
</dbReference>
<evidence type="ECO:0000313" key="2">
    <source>
        <dbReference type="EMBL" id="MCL1104659.1"/>
    </source>
</evidence>
<accession>A0A9X1Z4B8</accession>
<dbReference type="Proteomes" id="UP001139408">
    <property type="component" value="Unassembled WGS sequence"/>
</dbReference>
<reference evidence="2" key="1">
    <citation type="submission" date="2022-01" db="EMBL/GenBank/DDBJ databases">
        <title>Whole genome-based taxonomy of the Shewanellaceae.</title>
        <authorList>
            <person name="Martin-Rodriguez A.J."/>
        </authorList>
    </citation>
    <scope>NUCLEOTIDE SEQUENCE</scope>
    <source>
        <strain evidence="2">DSM 23803</strain>
    </source>
</reference>
<dbReference type="PANTHER" id="PTHR10224:SF12">
    <property type="entry name" value="GLYOXALASE ELBB"/>
    <property type="match status" value="1"/>
</dbReference>
<keyword evidence="1 2" id="KW-0456">Lyase</keyword>
<name>A0A9X1Z4B8_9GAMM</name>
<dbReference type="CDD" id="cd03133">
    <property type="entry name" value="GATase1_ES1"/>
    <property type="match status" value="1"/>
</dbReference>
<dbReference type="RefSeq" id="WP_188925287.1">
    <property type="nucleotide sequence ID" value="NZ_BMQI01000022.1"/>
</dbReference>
<dbReference type="InterPro" id="IPR029062">
    <property type="entry name" value="Class_I_gatase-like"/>
</dbReference>
<dbReference type="PANTHER" id="PTHR10224">
    <property type="entry name" value="ES1 PROTEIN HOMOLOG, MITOCHONDRIAL"/>
    <property type="match status" value="1"/>
</dbReference>
<comment type="catalytic activity">
    <reaction evidence="1">
        <text>glyoxal + H2O = glycolate + H(+)</text>
        <dbReference type="Rhea" id="RHEA:51672"/>
        <dbReference type="ChEBI" id="CHEBI:15377"/>
        <dbReference type="ChEBI" id="CHEBI:15378"/>
        <dbReference type="ChEBI" id="CHEBI:29805"/>
        <dbReference type="ChEBI" id="CHEBI:34779"/>
    </reaction>
</comment>
<evidence type="ECO:0000256" key="1">
    <source>
        <dbReference type="PIRNR" id="PIRNR006320"/>
    </source>
</evidence>
<dbReference type="PIRSF" id="PIRSF006320">
    <property type="entry name" value="Elb2"/>
    <property type="match status" value="1"/>
</dbReference>
<dbReference type="NCBIfam" id="NF008747">
    <property type="entry name" value="PRK11780.1"/>
    <property type="match status" value="1"/>
</dbReference>
<dbReference type="Gene3D" id="3.40.50.880">
    <property type="match status" value="1"/>
</dbReference>
<sequence length="218" mass="23442">MKKIAVLLSGCGVFDGTEVHEAVLSLLAITRAGAQYQCFAPDINQMHVVNHLTGEVNTEETRNVLVESARIARGEVLNASNLVVNDYDGLVIPGGFGAAKNLSNFATTGSNCHINPIVENFIRDFANVRKPVGFVCISPVMIPQIYGQGATGTIGNDNDTAQAFNEMGGKHQFAKVDDIVVDEEHKVVSTPAYMLATSILEAHVGIEKLVNKVIEMMD</sequence>
<comment type="caution">
    <text evidence="2">The sequence shown here is derived from an EMBL/GenBank/DDBJ whole genome shotgun (WGS) entry which is preliminary data.</text>
</comment>
<dbReference type="InterPro" id="IPR026041">
    <property type="entry name" value="ElbB"/>
</dbReference>
<comment type="function">
    <text evidence="1">Displays glyoxalase activity, catalyzing the conversion of glyoxal to glycolate.</text>
</comment>
<proteinExistence type="inferred from homology"/>
<gene>
    <name evidence="2" type="primary">elbB</name>
    <name evidence="2" type="ORF">L2749_05220</name>
</gene>
<dbReference type="SUPFAM" id="SSF52317">
    <property type="entry name" value="Class I glutamine amidotransferase-like"/>
    <property type="match status" value="1"/>
</dbReference>
<evidence type="ECO:0000313" key="3">
    <source>
        <dbReference type="Proteomes" id="UP001139408"/>
    </source>
</evidence>
<organism evidence="2 3">
    <name type="scientific">Shewanella algicola</name>
    <dbReference type="NCBI Taxonomy" id="640633"/>
    <lineage>
        <taxon>Bacteria</taxon>
        <taxon>Pseudomonadati</taxon>
        <taxon>Pseudomonadota</taxon>
        <taxon>Gammaproteobacteria</taxon>
        <taxon>Alteromonadales</taxon>
        <taxon>Shewanellaceae</taxon>
        <taxon>Shewanella</taxon>
    </lineage>
</organism>
<dbReference type="EMBL" id="JAKILJ010000008">
    <property type="protein sequence ID" value="MCL1104659.1"/>
    <property type="molecule type" value="Genomic_DNA"/>
</dbReference>
<protein>
    <recommendedName>
        <fullName evidence="1">Glyoxalase</fullName>
    </recommendedName>
</protein>